<dbReference type="GO" id="GO:0042790">
    <property type="term" value="P:nucleolar large rRNA transcription by RNA polymerase I"/>
    <property type="evidence" value="ECO:0007669"/>
    <property type="project" value="TreeGrafter"/>
</dbReference>
<evidence type="ECO:0000256" key="5">
    <source>
        <dbReference type="ARBA" id="ARBA00022833"/>
    </source>
</evidence>
<dbReference type="AlphaFoldDB" id="A0AA35J1V6"/>
<dbReference type="Pfam" id="PF20645">
    <property type="entry name" value="Rrn7_cyclin_C"/>
    <property type="match status" value="1"/>
</dbReference>
<keyword evidence="5" id="KW-0862">Zinc</keyword>
<dbReference type="GO" id="GO:0001164">
    <property type="term" value="F:RNA polymerase I core promoter sequence-specific DNA binding"/>
    <property type="evidence" value="ECO:0007669"/>
    <property type="project" value="InterPro"/>
</dbReference>
<keyword evidence="7" id="KW-0238">DNA-binding</keyword>
<evidence type="ECO:0000256" key="1">
    <source>
        <dbReference type="ARBA" id="ARBA00004604"/>
    </source>
</evidence>
<evidence type="ECO:0000256" key="7">
    <source>
        <dbReference type="ARBA" id="ARBA00023125"/>
    </source>
</evidence>
<keyword evidence="4" id="KW-0863">Zinc-finger</keyword>
<evidence type="ECO:0000256" key="6">
    <source>
        <dbReference type="ARBA" id="ARBA00023015"/>
    </source>
</evidence>
<evidence type="ECO:0000256" key="4">
    <source>
        <dbReference type="ARBA" id="ARBA00022771"/>
    </source>
</evidence>
<dbReference type="Proteomes" id="UP001162090">
    <property type="component" value="Chromosome 10"/>
</dbReference>
<organism evidence="13 14">
    <name type="scientific">Saccharomyces uvarum</name>
    <name type="common">Yeast</name>
    <name type="synonym">Saccharomyces bayanus var. uvarum</name>
    <dbReference type="NCBI Taxonomy" id="230603"/>
    <lineage>
        <taxon>Eukaryota</taxon>
        <taxon>Fungi</taxon>
        <taxon>Dikarya</taxon>
        <taxon>Ascomycota</taxon>
        <taxon>Saccharomycotina</taxon>
        <taxon>Saccharomycetes</taxon>
        <taxon>Saccharomycetales</taxon>
        <taxon>Saccharomycetaceae</taxon>
        <taxon>Saccharomyces</taxon>
    </lineage>
</organism>
<evidence type="ECO:0000313" key="13">
    <source>
        <dbReference type="EMBL" id="CAI4044351.1"/>
    </source>
</evidence>
<keyword evidence="6" id="KW-0805">Transcription regulation</keyword>
<comment type="subcellular location">
    <subcellularLocation>
        <location evidence="1">Nucleus</location>
        <location evidence="1">Nucleolus</location>
    </subcellularLocation>
</comment>
<dbReference type="InterPro" id="IPR048540">
    <property type="entry name" value="Rrn7_cyclin_N"/>
</dbReference>
<feature type="domain" description="Rrn7/TAF1B N-terminal cyclin" evidence="11">
    <location>
        <begin position="108"/>
        <end position="201"/>
    </location>
</feature>
<keyword evidence="3" id="KW-0479">Metal-binding</keyword>
<dbReference type="InterPro" id="IPR048538">
    <property type="entry name" value="Rrn7_cyclin_C"/>
</dbReference>
<comment type="similarity">
    <text evidence="2">Belongs to the RRN7/TAF1B family.</text>
</comment>
<keyword evidence="9" id="KW-0539">Nucleus</keyword>
<dbReference type="PANTHER" id="PTHR31576">
    <property type="entry name" value="TATA BOX-BINDING PROTEIN-ASSOCIATED FACTOR RNA POLYMERASE I SUBUNIT B"/>
    <property type="match status" value="1"/>
</dbReference>
<keyword evidence="8" id="KW-0804">Transcription</keyword>
<dbReference type="EMBL" id="OX365921">
    <property type="protein sequence ID" value="CAI4044351.1"/>
    <property type="molecule type" value="Genomic_DNA"/>
</dbReference>
<dbReference type="InterPro" id="IPR033599">
    <property type="entry name" value="TAF1B/Rrn7"/>
</dbReference>
<feature type="domain" description="Rrn7/TAF1B C-terminal cyclin" evidence="12">
    <location>
        <begin position="222"/>
        <end position="385"/>
    </location>
</feature>
<evidence type="ECO:0000256" key="9">
    <source>
        <dbReference type="ARBA" id="ARBA00023242"/>
    </source>
</evidence>
<dbReference type="InterPro" id="IPR021752">
    <property type="entry name" value="TF_Rrn7_Zf"/>
</dbReference>
<evidence type="ECO:0000256" key="8">
    <source>
        <dbReference type="ARBA" id="ARBA00023163"/>
    </source>
</evidence>
<evidence type="ECO:0000256" key="3">
    <source>
        <dbReference type="ARBA" id="ARBA00022723"/>
    </source>
</evidence>
<accession>A0AA35J1V6</accession>
<feature type="domain" description="RRN7-type" evidence="10">
    <location>
        <begin position="5"/>
        <end position="34"/>
    </location>
</feature>
<evidence type="ECO:0000256" key="2">
    <source>
        <dbReference type="ARBA" id="ARBA00006899"/>
    </source>
</evidence>
<reference evidence="13" key="1">
    <citation type="submission" date="2022-10" db="EMBL/GenBank/DDBJ databases">
        <authorList>
            <person name="Byrne P K."/>
        </authorList>
    </citation>
    <scope>NUCLEOTIDE SEQUENCE</scope>
    <source>
        <strain evidence="13">CBS7001</strain>
    </source>
</reference>
<dbReference type="Pfam" id="PF20644">
    <property type="entry name" value="Rrn7_cyclin_N"/>
    <property type="match status" value="1"/>
</dbReference>
<evidence type="ECO:0008006" key="15">
    <source>
        <dbReference type="Google" id="ProtNLM"/>
    </source>
</evidence>
<dbReference type="PANTHER" id="PTHR31576:SF2">
    <property type="entry name" value="TATA BOX-BINDING PROTEIN-ASSOCIATED FACTOR RNA POLYMERASE I SUBUNIT B"/>
    <property type="match status" value="1"/>
</dbReference>
<proteinExistence type="inferred from homology"/>
<evidence type="ECO:0000259" key="11">
    <source>
        <dbReference type="Pfam" id="PF20644"/>
    </source>
</evidence>
<evidence type="ECO:0000313" key="14">
    <source>
        <dbReference type="Proteomes" id="UP001162090"/>
    </source>
</evidence>
<protein>
    <recommendedName>
        <fullName evidence="15">RRN7-type domain-containing protein</fullName>
    </recommendedName>
</protein>
<dbReference type="GO" id="GO:0008270">
    <property type="term" value="F:zinc ion binding"/>
    <property type="evidence" value="ECO:0007669"/>
    <property type="project" value="UniProtKB-KW"/>
</dbReference>
<sequence length="517" mass="60575">MSTFIRGPVCGADNCPSRLWRIIDGRRTCQYGHVMDGDVEFNDDDDDMNGLAAGVITRRLNLTTNATGSFQSSQLSNSQLLLQQQRRSHKKFKKLIGHDAKLLFLKSFQFILKRQTRWLIDEMRFPAEFDHIVKIIWLKVLKTINDQPQEELRLRLHMTSTVSILYLASTHLSLPVYTCDYIKWICTTKMPYFQASELLPKSWRTRLPNYYISLLEGSVSPFNGQLCNKIALTCGMIQFNKSFNSQVSCQGLLLKLVMQYALPPEFYFYTKQIIEFKETDIKNLALWERTDERHTGPVSNHAELRIISYFMLTIHWILSFDEDHQYPLKWILELSSSLTRHSTTRESIDRNIVNVVYPDKSTSNDYFQWSDDETLQFLNWMEKQFLPTQTRSLHDESDSNDMTIDQKIARRKLYKIFPLDPDTNHDSDEAVDSKHQLTFIEDLQEKYAKQQSFLDNNNNRTVHFTTRQDIHLPTRKEAVNSLMTQIASQLSVDFAISEQQLKDCIYRLKKACIHKMN</sequence>
<evidence type="ECO:0000259" key="12">
    <source>
        <dbReference type="Pfam" id="PF20645"/>
    </source>
</evidence>
<name>A0AA35J1V6_SACUV</name>
<evidence type="ECO:0000259" key="10">
    <source>
        <dbReference type="Pfam" id="PF11781"/>
    </source>
</evidence>
<gene>
    <name evidence="13" type="primary">SUVC10G1790</name>
    <name evidence="13" type="ORF">SUVC_10G1790</name>
</gene>
<dbReference type="GO" id="GO:0070860">
    <property type="term" value="C:RNA polymerase I core factor complex"/>
    <property type="evidence" value="ECO:0007669"/>
    <property type="project" value="InterPro"/>
</dbReference>
<dbReference type="Pfam" id="PF11781">
    <property type="entry name" value="Zn_ribbon_RRN7"/>
    <property type="match status" value="1"/>
</dbReference>